<reference evidence="1" key="1">
    <citation type="journal article" date="2012" name="PLoS Genet.">
        <title>Comparative analysis of the genomes of two field isolates of the rice blast fungus Magnaporthe oryzae.</title>
        <authorList>
            <person name="Xue M."/>
            <person name="Yang J."/>
            <person name="Li Z."/>
            <person name="Hu S."/>
            <person name="Yao N."/>
            <person name="Dean R.A."/>
            <person name="Zhao W."/>
            <person name="Shen M."/>
            <person name="Zhang H."/>
            <person name="Li C."/>
            <person name="Liu L."/>
            <person name="Cao L."/>
            <person name="Xu X."/>
            <person name="Xing Y."/>
            <person name="Hsiang T."/>
            <person name="Zhang Z."/>
            <person name="Xu J.R."/>
            <person name="Peng Y.L."/>
        </authorList>
    </citation>
    <scope>NUCLEOTIDE SEQUENCE</scope>
    <source>
        <strain evidence="1">Y34</strain>
    </source>
</reference>
<protein>
    <submittedName>
        <fullName evidence="1">Uncharacterized protein</fullName>
    </submittedName>
</protein>
<organism evidence="1">
    <name type="scientific">Pyricularia oryzae (strain Y34)</name>
    <name type="common">Rice blast fungus</name>
    <name type="synonym">Magnaporthe oryzae</name>
    <dbReference type="NCBI Taxonomy" id="1143189"/>
    <lineage>
        <taxon>Eukaryota</taxon>
        <taxon>Fungi</taxon>
        <taxon>Dikarya</taxon>
        <taxon>Ascomycota</taxon>
        <taxon>Pezizomycotina</taxon>
        <taxon>Sordariomycetes</taxon>
        <taxon>Sordariomycetidae</taxon>
        <taxon>Magnaporthales</taxon>
        <taxon>Pyriculariaceae</taxon>
        <taxon>Pyricularia</taxon>
    </lineage>
</organism>
<dbReference type="EMBL" id="JH792971">
    <property type="protein sequence ID" value="ELQ32505.1"/>
    <property type="molecule type" value="Genomic_DNA"/>
</dbReference>
<dbReference type="Proteomes" id="UP000011086">
    <property type="component" value="Unassembled WGS sequence"/>
</dbReference>
<dbReference type="AlphaFoldDB" id="A0AA97NLV4"/>
<gene>
    <name evidence="1" type="ORF">OOU_Y34scaffold01112g8</name>
</gene>
<sequence length="91" mass="10386">MPQLRESMSMESRLKCAVNVRPVTITNLDGSNPIHFRIRLITIEYLDGGIGDFIISGNASENGQRKLSPFKTVGCIHDRYRLGHLYNYYLL</sequence>
<proteinExistence type="predicted"/>
<name>A0AA97NLV4_PYRO3</name>
<evidence type="ECO:0000313" key="1">
    <source>
        <dbReference type="EMBL" id="ELQ32505.1"/>
    </source>
</evidence>
<accession>A0AA97NLV4</accession>